<dbReference type="HAMAP" id="MF_01328_B">
    <property type="entry name" value="Ribosomal_uL4_B"/>
    <property type="match status" value="1"/>
</dbReference>
<evidence type="ECO:0000313" key="8">
    <source>
        <dbReference type="Proteomes" id="UP000002030"/>
    </source>
</evidence>
<dbReference type="eggNOG" id="COG0088">
    <property type="taxonomic scope" value="Bacteria"/>
</dbReference>
<comment type="function">
    <text evidence="5">Forms part of the polypeptide exit tunnel.</text>
</comment>
<dbReference type="EnsemblBacteria" id="ACZ19415">
    <property type="protein sequence ID" value="ACZ19415"/>
    <property type="gene ID" value="Taci_1183"/>
</dbReference>
<dbReference type="SUPFAM" id="SSF52166">
    <property type="entry name" value="Ribosomal protein L4"/>
    <property type="match status" value="1"/>
</dbReference>
<dbReference type="PANTHER" id="PTHR10746">
    <property type="entry name" value="50S RIBOSOMAL PROTEIN L4"/>
    <property type="match status" value="1"/>
</dbReference>
<evidence type="ECO:0000256" key="1">
    <source>
        <dbReference type="ARBA" id="ARBA00010528"/>
    </source>
</evidence>
<dbReference type="InterPro" id="IPR002136">
    <property type="entry name" value="Ribosomal_uL4"/>
</dbReference>
<comment type="subunit">
    <text evidence="5">Part of the 50S ribosomal subunit.</text>
</comment>
<sequence>MPRVKQVNFNGEVIGEVELSEAVFGAPVHVPAMHQVVVAHLANCRVGTHDTKDRGEVSGGGRKPWRQKHTGRARQGSIRSPLWVGGGVAHGPHPRDYHQKVNKKVRRLALRSALTLKAKEDNMLVLERFELEAPKTKAMISFLERVQGGKKPLLVIHEPDHNVRKSASNIPGAMVLHVDSLNVYDILNHDRMIVTAEAVRKIEEVFGR</sequence>
<gene>
    <name evidence="5" type="primary">rplD</name>
    <name evidence="7" type="ordered locus">Taci_1183</name>
</gene>
<evidence type="ECO:0000256" key="2">
    <source>
        <dbReference type="ARBA" id="ARBA00022980"/>
    </source>
</evidence>
<dbReference type="GO" id="GO:0019843">
    <property type="term" value="F:rRNA binding"/>
    <property type="evidence" value="ECO:0007669"/>
    <property type="project" value="UniProtKB-UniRule"/>
</dbReference>
<evidence type="ECO:0000256" key="3">
    <source>
        <dbReference type="ARBA" id="ARBA00023274"/>
    </source>
</evidence>
<keyword evidence="5" id="KW-0694">RNA-binding</keyword>
<proteinExistence type="inferred from homology"/>
<dbReference type="InterPro" id="IPR023574">
    <property type="entry name" value="Ribosomal_uL4_dom_sf"/>
</dbReference>
<dbReference type="GO" id="GO:0006412">
    <property type="term" value="P:translation"/>
    <property type="evidence" value="ECO:0007669"/>
    <property type="project" value="UniProtKB-UniRule"/>
</dbReference>
<keyword evidence="2 5" id="KW-0689">Ribosomal protein</keyword>
<dbReference type="Gene3D" id="3.40.1370.10">
    <property type="match status" value="1"/>
</dbReference>
<name>D1B5X4_THEAS</name>
<dbReference type="EMBL" id="CP001818">
    <property type="protein sequence ID" value="ACZ19415.1"/>
    <property type="molecule type" value="Genomic_DNA"/>
</dbReference>
<keyword evidence="3 5" id="KW-0687">Ribonucleoprotein</keyword>
<dbReference type="AlphaFoldDB" id="D1B5X4"/>
<dbReference type="HOGENOM" id="CLU_041575_5_2_0"/>
<feature type="compositionally biased region" description="Basic residues" evidence="6">
    <location>
        <begin position="63"/>
        <end position="72"/>
    </location>
</feature>
<evidence type="ECO:0000256" key="5">
    <source>
        <dbReference type="HAMAP-Rule" id="MF_01328"/>
    </source>
</evidence>
<comment type="function">
    <text evidence="5">One of the primary rRNA binding proteins, this protein initially binds near the 5'-end of the 23S rRNA. It is important during the early stages of 50S assembly. It makes multiple contacts with different domains of the 23S rRNA in the assembled 50S subunit and ribosome.</text>
</comment>
<keyword evidence="8" id="KW-1185">Reference proteome</keyword>
<comment type="similarity">
    <text evidence="1 5">Belongs to the universal ribosomal protein uL4 family.</text>
</comment>
<dbReference type="InterPro" id="IPR013005">
    <property type="entry name" value="Ribosomal_uL4-like"/>
</dbReference>
<feature type="region of interest" description="Disordered" evidence="6">
    <location>
        <begin position="49"/>
        <end position="76"/>
    </location>
</feature>
<dbReference type="RefSeq" id="WP_012869927.1">
    <property type="nucleotide sequence ID" value="NC_013522.1"/>
</dbReference>
<dbReference type="GO" id="GO:1990904">
    <property type="term" value="C:ribonucleoprotein complex"/>
    <property type="evidence" value="ECO:0007669"/>
    <property type="project" value="UniProtKB-KW"/>
</dbReference>
<dbReference type="NCBIfam" id="TIGR03953">
    <property type="entry name" value="rplD_bact"/>
    <property type="match status" value="1"/>
</dbReference>
<reference evidence="7 8" key="1">
    <citation type="journal article" date="2009" name="Stand. Genomic Sci.">
        <title>Complete genome sequence of Thermanaerovibrio acidaminovorans type strain (Su883).</title>
        <authorList>
            <person name="Chovatia M."/>
            <person name="Sikorski J."/>
            <person name="Schroder M."/>
            <person name="Lapidus A."/>
            <person name="Nolan M."/>
            <person name="Tice H."/>
            <person name="Glavina Del Rio T."/>
            <person name="Copeland A."/>
            <person name="Cheng J.F."/>
            <person name="Lucas S."/>
            <person name="Chen F."/>
            <person name="Bruce D."/>
            <person name="Goodwin L."/>
            <person name="Pitluck S."/>
            <person name="Ivanova N."/>
            <person name="Mavromatis K."/>
            <person name="Ovchinnikova G."/>
            <person name="Pati A."/>
            <person name="Chen A."/>
            <person name="Palaniappan K."/>
            <person name="Land M."/>
            <person name="Hauser L."/>
            <person name="Chang Y.J."/>
            <person name="Jeffries C.D."/>
            <person name="Chain P."/>
            <person name="Saunders E."/>
            <person name="Detter J.C."/>
            <person name="Brettin T."/>
            <person name="Rohde M."/>
            <person name="Goker M."/>
            <person name="Spring S."/>
            <person name="Bristow J."/>
            <person name="Markowitz V."/>
            <person name="Hugenholtz P."/>
            <person name="Kyrpides N.C."/>
            <person name="Klenk H.P."/>
            <person name="Eisen J.A."/>
        </authorList>
    </citation>
    <scope>NUCLEOTIDE SEQUENCE [LARGE SCALE GENOMIC DNA]</scope>
    <source>
        <strain evidence="8">ATCC 49978 / DSM 6589 / Su883</strain>
    </source>
</reference>
<dbReference type="Proteomes" id="UP000002030">
    <property type="component" value="Chromosome"/>
</dbReference>
<evidence type="ECO:0000256" key="4">
    <source>
        <dbReference type="ARBA" id="ARBA00035244"/>
    </source>
</evidence>
<organism evidence="7 8">
    <name type="scientific">Thermanaerovibrio acidaminovorans (strain ATCC 49978 / DSM 6589 / Su883)</name>
    <name type="common">Selenomonas acidaminovorans</name>
    <dbReference type="NCBI Taxonomy" id="525903"/>
    <lineage>
        <taxon>Bacteria</taxon>
        <taxon>Thermotogati</taxon>
        <taxon>Synergistota</taxon>
        <taxon>Synergistia</taxon>
        <taxon>Synergistales</taxon>
        <taxon>Synergistaceae</taxon>
        <taxon>Thermanaerovibrio</taxon>
    </lineage>
</organism>
<accession>D1B5X4</accession>
<evidence type="ECO:0000313" key="7">
    <source>
        <dbReference type="EMBL" id="ACZ19415.1"/>
    </source>
</evidence>
<keyword evidence="5" id="KW-0699">rRNA-binding</keyword>
<dbReference type="Pfam" id="PF00573">
    <property type="entry name" value="Ribosomal_L4"/>
    <property type="match status" value="1"/>
</dbReference>
<protein>
    <recommendedName>
        <fullName evidence="4 5">Large ribosomal subunit protein uL4</fullName>
    </recommendedName>
</protein>
<dbReference type="KEGG" id="tai:Taci_1183"/>
<dbReference type="PANTHER" id="PTHR10746:SF6">
    <property type="entry name" value="LARGE RIBOSOMAL SUBUNIT PROTEIN UL4M"/>
    <property type="match status" value="1"/>
</dbReference>
<dbReference type="GO" id="GO:0003735">
    <property type="term" value="F:structural constituent of ribosome"/>
    <property type="evidence" value="ECO:0007669"/>
    <property type="project" value="InterPro"/>
</dbReference>
<dbReference type="STRING" id="525903.Taci_1183"/>
<dbReference type="PATRIC" id="fig|525903.6.peg.1183"/>
<dbReference type="OrthoDB" id="9803201at2"/>
<dbReference type="GO" id="GO:0005840">
    <property type="term" value="C:ribosome"/>
    <property type="evidence" value="ECO:0007669"/>
    <property type="project" value="UniProtKB-KW"/>
</dbReference>
<evidence type="ECO:0000256" key="6">
    <source>
        <dbReference type="SAM" id="MobiDB-lite"/>
    </source>
</evidence>